<evidence type="ECO:0000313" key="8">
    <source>
        <dbReference type="EMBL" id="OCT45126.1"/>
    </source>
</evidence>
<name>A0A1C1C9E4_9EURO</name>
<feature type="region of interest" description="Disordered" evidence="7">
    <location>
        <begin position="136"/>
        <end position="162"/>
    </location>
</feature>
<dbReference type="Proteomes" id="UP000094526">
    <property type="component" value="Unassembled WGS sequence"/>
</dbReference>
<keyword evidence="5" id="KW-0539">Nucleus</keyword>
<feature type="region of interest" description="Disordered" evidence="7">
    <location>
        <begin position="36"/>
        <end position="55"/>
    </location>
</feature>
<evidence type="ECO:0000313" key="9">
    <source>
        <dbReference type="Proteomes" id="UP000094526"/>
    </source>
</evidence>
<reference evidence="9" key="1">
    <citation type="submission" date="2015-07" db="EMBL/GenBank/DDBJ databases">
        <authorList>
            <person name="Teixeira M.M."/>
            <person name="Souza R.C."/>
            <person name="Almeida L.G."/>
            <person name="Vicente V.A."/>
            <person name="de Hoog S."/>
            <person name="Bocca A.L."/>
            <person name="de Almeida S.R."/>
            <person name="Vasconcelos A.T."/>
            <person name="Felipe M.S."/>
        </authorList>
    </citation>
    <scope>NUCLEOTIDE SEQUENCE [LARGE SCALE GENOMIC DNA]</scope>
    <source>
        <strain evidence="9">KSF</strain>
    </source>
</reference>
<feature type="region of interest" description="Disordered" evidence="7">
    <location>
        <begin position="1"/>
        <end position="23"/>
    </location>
</feature>
<organism evidence="8 9">
    <name type="scientific">Cladophialophora carrionii</name>
    <dbReference type="NCBI Taxonomy" id="86049"/>
    <lineage>
        <taxon>Eukaryota</taxon>
        <taxon>Fungi</taxon>
        <taxon>Dikarya</taxon>
        <taxon>Ascomycota</taxon>
        <taxon>Pezizomycotina</taxon>
        <taxon>Eurotiomycetes</taxon>
        <taxon>Chaetothyriomycetidae</taxon>
        <taxon>Chaetothyriales</taxon>
        <taxon>Herpotrichiellaceae</taxon>
        <taxon>Cladophialophora</taxon>
    </lineage>
</organism>
<dbReference type="GO" id="GO:0031965">
    <property type="term" value="C:nuclear membrane"/>
    <property type="evidence" value="ECO:0007669"/>
    <property type="project" value="UniProtKB-SubCell"/>
</dbReference>
<accession>A0A1C1C9E4</accession>
<feature type="compositionally biased region" description="Basic and acidic residues" evidence="7">
    <location>
        <begin position="342"/>
        <end position="361"/>
    </location>
</feature>
<dbReference type="VEuPathDB" id="FungiDB:CLCR_05923"/>
<evidence type="ECO:0000256" key="6">
    <source>
        <dbReference type="ARBA" id="ARBA00037847"/>
    </source>
</evidence>
<evidence type="ECO:0000256" key="4">
    <source>
        <dbReference type="ARBA" id="ARBA00023136"/>
    </source>
</evidence>
<dbReference type="InterPro" id="IPR008547">
    <property type="entry name" value="DUF829_TMEM53"/>
</dbReference>
<dbReference type="PANTHER" id="PTHR12265:SF30">
    <property type="entry name" value="TRANSMEMBRANE PROTEIN 53"/>
    <property type="match status" value="1"/>
</dbReference>
<feature type="compositionally biased region" description="Low complexity" evidence="7">
    <location>
        <begin position="331"/>
        <end position="340"/>
    </location>
</feature>
<dbReference type="STRING" id="86049.A0A1C1C9E4"/>
<keyword evidence="3" id="KW-1133">Transmembrane helix</keyword>
<feature type="compositionally biased region" description="Low complexity" evidence="7">
    <location>
        <begin position="40"/>
        <end position="54"/>
    </location>
</feature>
<protein>
    <submittedName>
        <fullName evidence="8">DNA repair protein RAD57</fullName>
    </submittedName>
</protein>
<evidence type="ECO:0000256" key="2">
    <source>
        <dbReference type="ARBA" id="ARBA00022692"/>
    </source>
</evidence>
<dbReference type="Pfam" id="PF05705">
    <property type="entry name" value="DUF829"/>
    <property type="match status" value="1"/>
</dbReference>
<evidence type="ECO:0000256" key="5">
    <source>
        <dbReference type="ARBA" id="ARBA00023242"/>
    </source>
</evidence>
<evidence type="ECO:0000256" key="7">
    <source>
        <dbReference type="SAM" id="MobiDB-lite"/>
    </source>
</evidence>
<sequence>MDLAGPVPELQSHTGPTSKPDDAYLSDFTRLGEQTYYNAPTTTSRSTPTRSGTTDVAATAVKQSTPDPDLIIICSWMYALPRHIAKYTQAYRARYASSPILLLRQDGGDFFWRTHATQMRNLEPAVSVIRTLERRSQSAASTTQVDQNANPDVKAKAGAKAKAKTETKAKPRVLMHVFSNGGAWSACQLADAYASAYASAFACTSIPTLSPRESDRTNAILPVDALILDSTPSLPDPRASHAAICEALPNPTTYPLTRKVGETAVWCFLALASGVDALLGREHLTLNIRRRLNDPEGAFMQSGLRRVYIYSETDALIPASDVELHSEEARASASASARARVTAREKAEIKENKENNEDGVHETSSSTLDTGNDNGDNNTISDDGPGPHSDADTRIWLEKFEHTRHVGHMQGDPGRYWAVVERVWTG</sequence>
<proteinExistence type="predicted"/>
<comment type="subcellular location">
    <subcellularLocation>
        <location evidence="6">Endomembrane system</location>
        <topology evidence="6">Single-pass membrane protein</topology>
    </subcellularLocation>
    <subcellularLocation>
        <location evidence="1">Nucleus membrane</location>
    </subcellularLocation>
</comment>
<comment type="caution">
    <text evidence="8">The sequence shown here is derived from an EMBL/GenBank/DDBJ whole genome shotgun (WGS) entry which is preliminary data.</text>
</comment>
<dbReference type="VEuPathDB" id="FungiDB:G647_07792"/>
<feature type="compositionally biased region" description="Low complexity" evidence="7">
    <location>
        <begin position="367"/>
        <end position="384"/>
    </location>
</feature>
<gene>
    <name evidence="8" type="ORF">CLCR_05923</name>
</gene>
<dbReference type="EMBL" id="LGRB01000020">
    <property type="protein sequence ID" value="OCT45126.1"/>
    <property type="molecule type" value="Genomic_DNA"/>
</dbReference>
<evidence type="ECO:0000256" key="1">
    <source>
        <dbReference type="ARBA" id="ARBA00004126"/>
    </source>
</evidence>
<feature type="region of interest" description="Disordered" evidence="7">
    <location>
        <begin position="331"/>
        <end position="391"/>
    </location>
</feature>
<keyword evidence="2" id="KW-0812">Transmembrane</keyword>
<feature type="compositionally biased region" description="Polar residues" evidence="7">
    <location>
        <begin position="137"/>
        <end position="150"/>
    </location>
</feature>
<dbReference type="OrthoDB" id="77878at2759"/>
<dbReference type="AlphaFoldDB" id="A0A1C1C9E4"/>
<dbReference type="PANTHER" id="PTHR12265">
    <property type="entry name" value="TRANSMEMBRANE PROTEIN 53"/>
    <property type="match status" value="1"/>
</dbReference>
<evidence type="ECO:0000256" key="3">
    <source>
        <dbReference type="ARBA" id="ARBA00022989"/>
    </source>
</evidence>
<keyword evidence="4" id="KW-0472">Membrane</keyword>
<keyword evidence="9" id="KW-1185">Reference proteome</keyword>